<feature type="compositionally biased region" description="Low complexity" evidence="1">
    <location>
        <begin position="66"/>
        <end position="86"/>
    </location>
</feature>
<keyword evidence="3" id="KW-1185">Reference proteome</keyword>
<feature type="region of interest" description="Disordered" evidence="1">
    <location>
        <begin position="311"/>
        <end position="348"/>
    </location>
</feature>
<feature type="compositionally biased region" description="Basic and acidic residues" evidence="1">
    <location>
        <begin position="145"/>
        <end position="156"/>
    </location>
</feature>
<evidence type="ECO:0000256" key="1">
    <source>
        <dbReference type="SAM" id="MobiDB-lite"/>
    </source>
</evidence>
<organism evidence="2 3">
    <name type="scientific">Ilex paraguariensis</name>
    <name type="common">yerba mate</name>
    <dbReference type="NCBI Taxonomy" id="185542"/>
    <lineage>
        <taxon>Eukaryota</taxon>
        <taxon>Viridiplantae</taxon>
        <taxon>Streptophyta</taxon>
        <taxon>Embryophyta</taxon>
        <taxon>Tracheophyta</taxon>
        <taxon>Spermatophyta</taxon>
        <taxon>Magnoliopsida</taxon>
        <taxon>eudicotyledons</taxon>
        <taxon>Gunneridae</taxon>
        <taxon>Pentapetalae</taxon>
        <taxon>asterids</taxon>
        <taxon>campanulids</taxon>
        <taxon>Aquifoliales</taxon>
        <taxon>Aquifoliaceae</taxon>
        <taxon>Ilex</taxon>
    </lineage>
</organism>
<comment type="caution">
    <text evidence="2">The sequence shown here is derived from an EMBL/GenBank/DDBJ whole genome shotgun (WGS) entry which is preliminary data.</text>
</comment>
<feature type="compositionally biased region" description="Low complexity" evidence="1">
    <location>
        <begin position="159"/>
        <end position="171"/>
    </location>
</feature>
<dbReference type="EMBL" id="CAUOFW020002103">
    <property type="protein sequence ID" value="CAK9151210.1"/>
    <property type="molecule type" value="Genomic_DNA"/>
</dbReference>
<feature type="region of interest" description="Disordered" evidence="1">
    <location>
        <begin position="1"/>
        <end position="179"/>
    </location>
</feature>
<proteinExistence type="predicted"/>
<dbReference type="Proteomes" id="UP001642360">
    <property type="component" value="Unassembled WGS sequence"/>
</dbReference>
<gene>
    <name evidence="2" type="ORF">ILEXP_LOCUS19365</name>
</gene>
<name>A0ABC8S317_9AQUA</name>
<dbReference type="PANTHER" id="PTHR34112">
    <property type="entry name" value="C-JUN-AMINO-TERMINAL KINASE-INTERACTING PROTEIN"/>
    <property type="match status" value="1"/>
</dbReference>
<reference evidence="2 3" key="1">
    <citation type="submission" date="2024-02" db="EMBL/GenBank/DDBJ databases">
        <authorList>
            <person name="Vignale AGUSTIN F."/>
            <person name="Sosa J E."/>
            <person name="Modenutti C."/>
        </authorList>
    </citation>
    <scope>NUCLEOTIDE SEQUENCE [LARGE SCALE GENOMIC DNA]</scope>
</reference>
<sequence length="348" mass="37439">MDRSEPSLVPEWLKSGGSGTGGGTTAHQFLSSSSHSDDHAVSKPARNKSSVNIIDQDIGHSDRATSSYFRRSSSSNGSAHSQSYSSFGRSHRDRDWDKDIYDSRNKEKSILGDHKHRNYSDPLGDILPSRFEKERLRRSQSMISGKREETWPRRVATDSSNGNKNNHSNGNGLSGGGSPITSMNKPAFKRDFPSLGVEERQAAFEIGRVPSPGLSSTIQSLPMGSSAVIGGDKWTSALAEVPVMAVSNGTSASSVHLSGPAGSASGMSCTTNTLNMAETLAQGPPRAQTNVQLSVETQRLEELAIRQSRQLIPVTPSMPKALRRPPSVGKLMDEKAMRSDREGGFLAS</sequence>
<dbReference type="AlphaFoldDB" id="A0ABC8S317"/>
<dbReference type="PANTHER" id="PTHR34112:SF13">
    <property type="entry name" value="OS04G0448200 PROTEIN"/>
    <property type="match status" value="1"/>
</dbReference>
<feature type="compositionally biased region" description="Basic and acidic residues" evidence="1">
    <location>
        <begin position="331"/>
        <end position="348"/>
    </location>
</feature>
<accession>A0ABC8S317</accession>
<evidence type="ECO:0000313" key="3">
    <source>
        <dbReference type="Proteomes" id="UP001642360"/>
    </source>
</evidence>
<feature type="compositionally biased region" description="Basic and acidic residues" evidence="1">
    <location>
        <begin position="90"/>
        <end position="113"/>
    </location>
</feature>
<evidence type="ECO:0000313" key="2">
    <source>
        <dbReference type="EMBL" id="CAK9151210.1"/>
    </source>
</evidence>
<protein>
    <submittedName>
        <fullName evidence="2">Uncharacterized protein</fullName>
    </submittedName>
</protein>